<dbReference type="Proteomes" id="UP001642260">
    <property type="component" value="Unassembled WGS sequence"/>
</dbReference>
<organism evidence="2 3">
    <name type="scientific">Eruca vesicaria subsp. sativa</name>
    <name type="common">Garden rocket</name>
    <name type="synonym">Eruca sativa</name>
    <dbReference type="NCBI Taxonomy" id="29727"/>
    <lineage>
        <taxon>Eukaryota</taxon>
        <taxon>Viridiplantae</taxon>
        <taxon>Streptophyta</taxon>
        <taxon>Embryophyta</taxon>
        <taxon>Tracheophyta</taxon>
        <taxon>Spermatophyta</taxon>
        <taxon>Magnoliopsida</taxon>
        <taxon>eudicotyledons</taxon>
        <taxon>Gunneridae</taxon>
        <taxon>Pentapetalae</taxon>
        <taxon>rosids</taxon>
        <taxon>malvids</taxon>
        <taxon>Brassicales</taxon>
        <taxon>Brassicaceae</taxon>
        <taxon>Brassiceae</taxon>
        <taxon>Eruca</taxon>
    </lineage>
</organism>
<comment type="caution">
    <text evidence="2">The sequence shown here is derived from an EMBL/GenBank/DDBJ whole genome shotgun (WGS) entry which is preliminary data.</text>
</comment>
<dbReference type="SUPFAM" id="SSF51197">
    <property type="entry name" value="Clavaminate synthase-like"/>
    <property type="match status" value="1"/>
</dbReference>
<gene>
    <name evidence="2" type="ORF">ERUC_LOCUS10799</name>
</gene>
<accession>A0ABC8JG34</accession>
<evidence type="ECO:0000313" key="3">
    <source>
        <dbReference type="Proteomes" id="UP001642260"/>
    </source>
</evidence>
<name>A0ABC8JG34_ERUVS</name>
<reference evidence="2 3" key="1">
    <citation type="submission" date="2022-03" db="EMBL/GenBank/DDBJ databases">
        <authorList>
            <person name="Macdonald S."/>
            <person name="Ahmed S."/>
            <person name="Newling K."/>
        </authorList>
    </citation>
    <scope>NUCLEOTIDE SEQUENCE [LARGE SCALE GENOMIC DNA]</scope>
</reference>
<dbReference type="InterPro" id="IPR027443">
    <property type="entry name" value="IPNS-like_sf"/>
</dbReference>
<protein>
    <recommendedName>
        <fullName evidence="1">Isopenicillin N synthase-like Fe(2+) 2OG dioxygenase domain-containing protein</fullName>
    </recommendedName>
</protein>
<dbReference type="Gene3D" id="2.60.120.330">
    <property type="entry name" value="B-lactam Antibiotic, Isopenicillin N Synthase, Chain"/>
    <property type="match status" value="1"/>
</dbReference>
<proteinExistence type="predicted"/>
<keyword evidence="3" id="KW-1185">Reference proteome</keyword>
<sequence>MVAYSKEVINDMGCTNSLLPLRHFYPPCIQPELTLRLTKLSDNSFLTVLLQDHGVSVDLKERMKDGVRRFNE</sequence>
<evidence type="ECO:0000259" key="1">
    <source>
        <dbReference type="Pfam" id="PF03171"/>
    </source>
</evidence>
<dbReference type="InterPro" id="IPR044861">
    <property type="entry name" value="IPNS-like_FE2OG_OXY"/>
</dbReference>
<feature type="domain" description="Isopenicillin N synthase-like Fe(2+) 2OG dioxygenase" evidence="1">
    <location>
        <begin position="17"/>
        <end position="56"/>
    </location>
</feature>
<evidence type="ECO:0000313" key="2">
    <source>
        <dbReference type="EMBL" id="CAH8326827.1"/>
    </source>
</evidence>
<dbReference type="Pfam" id="PF03171">
    <property type="entry name" value="2OG-FeII_Oxy"/>
    <property type="match status" value="1"/>
</dbReference>
<dbReference type="AlphaFoldDB" id="A0ABC8JG34"/>
<dbReference type="EMBL" id="CAKOAT010106265">
    <property type="protein sequence ID" value="CAH8326827.1"/>
    <property type="molecule type" value="Genomic_DNA"/>
</dbReference>